<reference evidence="1 2" key="1">
    <citation type="journal article" date="2013" name="Genome Biol.">
        <title>The genome sequence of the most widely cultivated cacao type and its use to identify candidate genes regulating pod color.</title>
        <authorList>
            <person name="Motamayor J.C."/>
            <person name="Mockaitis K."/>
            <person name="Schmutz J."/>
            <person name="Haiminen N."/>
            <person name="Iii D.L."/>
            <person name="Cornejo O."/>
            <person name="Findley S.D."/>
            <person name="Zheng P."/>
            <person name="Utro F."/>
            <person name="Royaert S."/>
            <person name="Saski C."/>
            <person name="Jenkins J."/>
            <person name="Podicheti R."/>
            <person name="Zhao M."/>
            <person name="Scheffler B.E."/>
            <person name="Stack J.C."/>
            <person name="Feltus F.A."/>
            <person name="Mustiga G.M."/>
            <person name="Amores F."/>
            <person name="Phillips W."/>
            <person name="Marelli J.P."/>
            <person name="May G.D."/>
            <person name="Shapiro H."/>
            <person name="Ma J."/>
            <person name="Bustamante C.D."/>
            <person name="Schnell R.J."/>
            <person name="Main D."/>
            <person name="Gilbert D."/>
            <person name="Parida L."/>
            <person name="Kuhn D.N."/>
        </authorList>
    </citation>
    <scope>NUCLEOTIDE SEQUENCE [LARGE SCALE GENOMIC DNA]</scope>
    <source>
        <strain evidence="2">cv. Matina 1-6</strain>
    </source>
</reference>
<dbReference type="EMBL" id="CM001888">
    <property type="protein sequence ID" value="EOY20151.1"/>
    <property type="molecule type" value="Genomic_DNA"/>
</dbReference>
<dbReference type="Gramene" id="EOY20151">
    <property type="protein sequence ID" value="EOY20151"/>
    <property type="gene ID" value="TCM_045540"/>
</dbReference>
<evidence type="ECO:0000313" key="1">
    <source>
        <dbReference type="EMBL" id="EOY20151.1"/>
    </source>
</evidence>
<sequence length="102" mass="11023">MREDETENSGGAASSASYAAPSFLRRRILLLSDSPEVAYLELLDRVYSFKSTDPVDDSHKCGVVPVPCIAVAAYFYFSQCNLTWAVEGLLKASIADGGEVGR</sequence>
<protein>
    <submittedName>
        <fullName evidence="1">Uncharacterized protein isoform 1</fullName>
    </submittedName>
</protein>
<dbReference type="Proteomes" id="UP000026915">
    <property type="component" value="Chromosome 10"/>
</dbReference>
<evidence type="ECO:0000313" key="2">
    <source>
        <dbReference type="Proteomes" id="UP000026915"/>
    </source>
</evidence>
<keyword evidence="2" id="KW-1185">Reference proteome</keyword>
<name>A0A061FSV1_THECC</name>
<proteinExistence type="predicted"/>
<dbReference type="AlphaFoldDB" id="A0A061FSV1"/>
<organism evidence="1 2">
    <name type="scientific">Theobroma cacao</name>
    <name type="common">Cacao</name>
    <name type="synonym">Cocoa</name>
    <dbReference type="NCBI Taxonomy" id="3641"/>
    <lineage>
        <taxon>Eukaryota</taxon>
        <taxon>Viridiplantae</taxon>
        <taxon>Streptophyta</taxon>
        <taxon>Embryophyta</taxon>
        <taxon>Tracheophyta</taxon>
        <taxon>Spermatophyta</taxon>
        <taxon>Magnoliopsida</taxon>
        <taxon>eudicotyledons</taxon>
        <taxon>Gunneridae</taxon>
        <taxon>Pentapetalae</taxon>
        <taxon>rosids</taxon>
        <taxon>malvids</taxon>
        <taxon>Malvales</taxon>
        <taxon>Malvaceae</taxon>
        <taxon>Byttnerioideae</taxon>
        <taxon>Theobroma</taxon>
    </lineage>
</organism>
<gene>
    <name evidence="1" type="ORF">TCM_045540</name>
</gene>
<accession>A0A061FSV1</accession>